<dbReference type="EMBL" id="JAAKZI010000005">
    <property type="protein sequence ID" value="NGN82801.1"/>
    <property type="molecule type" value="Genomic_DNA"/>
</dbReference>
<keyword evidence="3" id="KW-1185">Reference proteome</keyword>
<evidence type="ECO:0000313" key="3">
    <source>
        <dbReference type="Proteomes" id="UP000479226"/>
    </source>
</evidence>
<dbReference type="Pfam" id="PF01547">
    <property type="entry name" value="SBP_bac_1"/>
    <property type="match status" value="1"/>
</dbReference>
<reference evidence="2 3" key="1">
    <citation type="submission" date="2020-02" db="EMBL/GenBank/DDBJ databases">
        <title>Genome sequence of the type strain DSM 27180 of Arthrobacter silviterrae.</title>
        <authorList>
            <person name="Gao J."/>
            <person name="Sun J."/>
        </authorList>
    </citation>
    <scope>NUCLEOTIDE SEQUENCE [LARGE SCALE GENOMIC DNA]</scope>
    <source>
        <strain evidence="2 3">DSM 27180</strain>
    </source>
</reference>
<dbReference type="Gene3D" id="3.40.190.10">
    <property type="entry name" value="Periplasmic binding protein-like II"/>
    <property type="match status" value="1"/>
</dbReference>
<dbReference type="PANTHER" id="PTHR43649">
    <property type="entry name" value="ARABINOSE-BINDING PROTEIN-RELATED"/>
    <property type="match status" value="1"/>
</dbReference>
<evidence type="ECO:0000256" key="1">
    <source>
        <dbReference type="SAM" id="MobiDB-lite"/>
    </source>
</evidence>
<dbReference type="InterPro" id="IPR006059">
    <property type="entry name" value="SBP"/>
</dbReference>
<proteinExistence type="predicted"/>
<dbReference type="Proteomes" id="UP000479226">
    <property type="component" value="Unassembled WGS sequence"/>
</dbReference>
<feature type="region of interest" description="Disordered" evidence="1">
    <location>
        <begin position="7"/>
        <end position="32"/>
    </location>
</feature>
<protein>
    <submittedName>
        <fullName evidence="2">Extracellular solute-binding protein</fullName>
    </submittedName>
</protein>
<dbReference type="SUPFAM" id="SSF53850">
    <property type="entry name" value="Periplasmic binding protein-like II"/>
    <property type="match status" value="1"/>
</dbReference>
<dbReference type="InterPro" id="IPR050490">
    <property type="entry name" value="Bact_solute-bd_prot1"/>
</dbReference>
<accession>A0ABX0D841</accession>
<name>A0ABX0D841_9MICC</name>
<dbReference type="PANTHER" id="PTHR43649:SF12">
    <property type="entry name" value="DIACETYLCHITOBIOSE BINDING PROTEIN DASA"/>
    <property type="match status" value="1"/>
</dbReference>
<evidence type="ECO:0000313" key="2">
    <source>
        <dbReference type="EMBL" id="NGN82801.1"/>
    </source>
</evidence>
<sequence length="460" mass="48875">MEDVYQRAVHHNWAGHSRSTNNHGEAPQSKETAVKKRFLKTLALTAGLALTLGACGSGGTGSSPAGAKDDPATATGTIRVMIPTYPLSNDGKAEFQKVVDAFNKKYPKMTVEPDFVTYNNMNEKISTSIASGQGYDVLVTGVGWIQPFAAKKVFKDLGAVGVTTDTITKDTVEALVPTVTYNGKVYGYPMIADARAVALRKSAFVEAGLDPNKPPTTMAELKAAAEKLTKRDASGKITRPGFDFNAAAGAYRQAYITFLGSAGTPLYKDGKPNFNNEKGISTLNWMKSMVNNVEPFGYQNAAQKPLVLTNEAAMGFVKGAVDCSDKGIGQKNCDDLSYFLLDDGAKSEFVGGDIAAIGATTKHTDAAWAFIQALSTPEASNAQAKLNQKIPASNSPAAQEQAQSNPLSKFVSENLNHAVFEGGAANWLEVRNSFNSGFDEALLGKRSAEEVLTSLAAQSK</sequence>
<gene>
    <name evidence="2" type="ORF">G6N77_04885</name>
</gene>
<organism evidence="2 3">
    <name type="scientific">Arthrobacter silviterrae</name>
    <dbReference type="NCBI Taxonomy" id="2026658"/>
    <lineage>
        <taxon>Bacteria</taxon>
        <taxon>Bacillati</taxon>
        <taxon>Actinomycetota</taxon>
        <taxon>Actinomycetes</taxon>
        <taxon>Micrococcales</taxon>
        <taxon>Micrococcaceae</taxon>
        <taxon>Arthrobacter</taxon>
    </lineage>
</organism>
<comment type="caution">
    <text evidence="2">The sequence shown here is derived from an EMBL/GenBank/DDBJ whole genome shotgun (WGS) entry which is preliminary data.</text>
</comment>